<dbReference type="InterPro" id="IPR004358">
    <property type="entry name" value="Sig_transdc_His_kin-like_C"/>
</dbReference>
<dbReference type="CDD" id="cd00156">
    <property type="entry name" value="REC"/>
    <property type="match status" value="1"/>
</dbReference>
<keyword evidence="3 4" id="KW-0597">Phosphoprotein</keyword>
<keyword evidence="8" id="KW-1185">Reference proteome</keyword>
<dbReference type="EMBL" id="JAXIVS010000003">
    <property type="protein sequence ID" value="MDY7227097.1"/>
    <property type="molecule type" value="Genomic_DNA"/>
</dbReference>
<dbReference type="CDD" id="cd00075">
    <property type="entry name" value="HATPase"/>
    <property type="match status" value="1"/>
</dbReference>
<keyword evidence="7" id="KW-0418">Kinase</keyword>
<dbReference type="PANTHER" id="PTHR43547:SF2">
    <property type="entry name" value="HYBRID SIGNAL TRANSDUCTION HISTIDINE KINASE C"/>
    <property type="match status" value="1"/>
</dbReference>
<evidence type="ECO:0000259" key="6">
    <source>
        <dbReference type="PROSITE" id="PS50110"/>
    </source>
</evidence>
<dbReference type="InterPro" id="IPR005467">
    <property type="entry name" value="His_kinase_dom"/>
</dbReference>
<evidence type="ECO:0000256" key="1">
    <source>
        <dbReference type="ARBA" id="ARBA00000085"/>
    </source>
</evidence>
<dbReference type="PROSITE" id="PS50110">
    <property type="entry name" value="RESPONSE_REGULATORY"/>
    <property type="match status" value="1"/>
</dbReference>
<dbReference type="InterPro" id="IPR011006">
    <property type="entry name" value="CheY-like_superfamily"/>
</dbReference>
<evidence type="ECO:0000259" key="5">
    <source>
        <dbReference type="PROSITE" id="PS50109"/>
    </source>
</evidence>
<dbReference type="InterPro" id="IPR001789">
    <property type="entry name" value="Sig_transdc_resp-reg_receiver"/>
</dbReference>
<evidence type="ECO:0000256" key="4">
    <source>
        <dbReference type="PROSITE-ProRule" id="PRU00169"/>
    </source>
</evidence>
<dbReference type="InterPro" id="IPR003661">
    <property type="entry name" value="HisK_dim/P_dom"/>
</dbReference>
<dbReference type="Gene3D" id="3.30.565.10">
    <property type="entry name" value="Histidine kinase-like ATPase, C-terminal domain"/>
    <property type="match status" value="1"/>
</dbReference>
<protein>
    <recommendedName>
        <fullName evidence="2">histidine kinase</fullName>
        <ecNumber evidence="2">2.7.13.3</ecNumber>
    </recommendedName>
</protein>
<keyword evidence="7" id="KW-0808">Transferase</keyword>
<name>A0ABU5H2T8_9BACT</name>
<proteinExistence type="predicted"/>
<feature type="domain" description="Histidine kinase" evidence="5">
    <location>
        <begin position="160"/>
        <end position="379"/>
    </location>
</feature>
<dbReference type="Pfam" id="PF02518">
    <property type="entry name" value="HATPase_c"/>
    <property type="match status" value="1"/>
</dbReference>
<dbReference type="Proteomes" id="UP001291309">
    <property type="component" value="Unassembled WGS sequence"/>
</dbReference>
<comment type="catalytic activity">
    <reaction evidence="1">
        <text>ATP + protein L-histidine = ADP + protein N-phospho-L-histidine.</text>
        <dbReference type="EC" id="2.7.13.3"/>
    </reaction>
</comment>
<dbReference type="CDD" id="cd00082">
    <property type="entry name" value="HisKA"/>
    <property type="match status" value="1"/>
</dbReference>
<dbReference type="RefSeq" id="WP_321545812.1">
    <property type="nucleotide sequence ID" value="NZ_JAXIVS010000003.1"/>
</dbReference>
<reference evidence="7 8" key="1">
    <citation type="submission" date="2023-12" db="EMBL/GenBank/DDBJ databases">
        <title>the genome sequence of Hyalangium sp. s54d21.</title>
        <authorList>
            <person name="Zhang X."/>
        </authorList>
    </citation>
    <scope>NUCLEOTIDE SEQUENCE [LARGE SCALE GENOMIC DNA]</scope>
    <source>
        <strain evidence="8">s54d21</strain>
    </source>
</reference>
<evidence type="ECO:0000256" key="3">
    <source>
        <dbReference type="ARBA" id="ARBA00022553"/>
    </source>
</evidence>
<accession>A0ABU5H2T8</accession>
<dbReference type="InterPro" id="IPR036890">
    <property type="entry name" value="HATPase_C_sf"/>
</dbReference>
<dbReference type="PRINTS" id="PR00344">
    <property type="entry name" value="BCTRLSENSOR"/>
</dbReference>
<dbReference type="SMART" id="SM00388">
    <property type="entry name" value="HisKA"/>
    <property type="match status" value="1"/>
</dbReference>
<dbReference type="Pfam" id="PF00072">
    <property type="entry name" value="Response_reg"/>
    <property type="match status" value="1"/>
</dbReference>
<dbReference type="Gene3D" id="1.10.287.130">
    <property type="match status" value="1"/>
</dbReference>
<dbReference type="SUPFAM" id="SSF47384">
    <property type="entry name" value="Homodimeric domain of signal transducing histidine kinase"/>
    <property type="match status" value="1"/>
</dbReference>
<sequence length="391" mass="42929">MRVRVLLVDDSTSDRIRVRRALEKDPDTQWEVEFVSTAEEGLARATQSPPDVLLMDFHLPGMSGVELLQAVRERLGVRTPAAVLLTGSGSEHVAAEAMKAGAQDYLIKDAFSPERLRHSLRAAMEAVRLVHAVEERRHQAERAEKAAREALAVRDEMFALATHDLKGPLQIITLNAQLLRSKIPVESLNTSSRERLAGIVRAATRMGELIDHFLEATRGQEQPLRRAQVDLLALVRAKVRELESTAPRHTFQLDARGSDFSGHWDTAALERVLDNLLSNAVKYSPEGGPIQVTVAEDSPGPDGAVRLRVEDPGVGIPLKDLPYIFERFHRGSNVAKDFVGSGVGLASTRRLVELHGGTIEVESEEGHGAAFTVHLPRELSRSAPLEAPRQG</sequence>
<organism evidence="7 8">
    <name type="scientific">Hyalangium rubrum</name>
    <dbReference type="NCBI Taxonomy" id="3103134"/>
    <lineage>
        <taxon>Bacteria</taxon>
        <taxon>Pseudomonadati</taxon>
        <taxon>Myxococcota</taxon>
        <taxon>Myxococcia</taxon>
        <taxon>Myxococcales</taxon>
        <taxon>Cystobacterineae</taxon>
        <taxon>Archangiaceae</taxon>
        <taxon>Hyalangium</taxon>
    </lineage>
</organism>
<dbReference type="PANTHER" id="PTHR43547">
    <property type="entry name" value="TWO-COMPONENT HISTIDINE KINASE"/>
    <property type="match status" value="1"/>
</dbReference>
<evidence type="ECO:0000313" key="7">
    <source>
        <dbReference type="EMBL" id="MDY7227097.1"/>
    </source>
</evidence>
<dbReference type="InterPro" id="IPR036097">
    <property type="entry name" value="HisK_dim/P_sf"/>
</dbReference>
<gene>
    <name evidence="7" type="ORF">SYV04_11875</name>
</gene>
<evidence type="ECO:0000256" key="2">
    <source>
        <dbReference type="ARBA" id="ARBA00012438"/>
    </source>
</evidence>
<comment type="caution">
    <text evidence="7">The sequence shown here is derived from an EMBL/GenBank/DDBJ whole genome shotgun (WGS) entry which is preliminary data.</text>
</comment>
<evidence type="ECO:0000313" key="8">
    <source>
        <dbReference type="Proteomes" id="UP001291309"/>
    </source>
</evidence>
<dbReference type="Gene3D" id="3.40.50.2300">
    <property type="match status" value="1"/>
</dbReference>
<dbReference type="GO" id="GO:0016301">
    <property type="term" value="F:kinase activity"/>
    <property type="evidence" value="ECO:0007669"/>
    <property type="project" value="UniProtKB-KW"/>
</dbReference>
<dbReference type="InterPro" id="IPR003594">
    <property type="entry name" value="HATPase_dom"/>
</dbReference>
<feature type="domain" description="Response regulatory" evidence="6">
    <location>
        <begin position="4"/>
        <end position="123"/>
    </location>
</feature>
<dbReference type="SMART" id="SM00387">
    <property type="entry name" value="HATPase_c"/>
    <property type="match status" value="1"/>
</dbReference>
<dbReference type="SUPFAM" id="SSF52172">
    <property type="entry name" value="CheY-like"/>
    <property type="match status" value="1"/>
</dbReference>
<dbReference type="SMART" id="SM00448">
    <property type="entry name" value="REC"/>
    <property type="match status" value="1"/>
</dbReference>
<dbReference type="Pfam" id="PF00512">
    <property type="entry name" value="HisKA"/>
    <property type="match status" value="1"/>
</dbReference>
<feature type="modified residue" description="4-aspartylphosphate" evidence="4">
    <location>
        <position position="56"/>
    </location>
</feature>
<dbReference type="SUPFAM" id="SSF55874">
    <property type="entry name" value="ATPase domain of HSP90 chaperone/DNA topoisomerase II/histidine kinase"/>
    <property type="match status" value="1"/>
</dbReference>
<dbReference type="PROSITE" id="PS50109">
    <property type="entry name" value="HIS_KIN"/>
    <property type="match status" value="1"/>
</dbReference>
<dbReference type="EC" id="2.7.13.3" evidence="2"/>